<comment type="caution">
    <text evidence="2">The sequence shown here is derived from an EMBL/GenBank/DDBJ whole genome shotgun (WGS) entry which is preliminary data.</text>
</comment>
<reference evidence="2 3" key="1">
    <citation type="journal article" date="2013" name="Genome Announc.">
        <title>Genome Sequence of Sporolactobacillus laevolacticus DSM442, an Efficient Polymer-Grade D-Lactate Producer from Agricultural Waste Cottonseed as a Nitrogen Source.</title>
        <authorList>
            <person name="Wang H."/>
            <person name="Wang L."/>
            <person name="Ju J."/>
            <person name="Yu B."/>
            <person name="Ma Y."/>
        </authorList>
    </citation>
    <scope>NUCLEOTIDE SEQUENCE [LARGE SCALE GENOMIC DNA]</scope>
    <source>
        <strain evidence="2 3">DSM 442</strain>
    </source>
</reference>
<dbReference type="Pfam" id="PF14808">
    <property type="entry name" value="TMEM164"/>
    <property type="match status" value="1"/>
</dbReference>
<organism evidence="2 3">
    <name type="scientific">Sporolactobacillus laevolacticus DSM 442</name>
    <dbReference type="NCBI Taxonomy" id="1395513"/>
    <lineage>
        <taxon>Bacteria</taxon>
        <taxon>Bacillati</taxon>
        <taxon>Bacillota</taxon>
        <taxon>Bacilli</taxon>
        <taxon>Bacillales</taxon>
        <taxon>Sporolactobacillaceae</taxon>
        <taxon>Sporolactobacillus</taxon>
    </lineage>
</organism>
<gene>
    <name evidence="2" type="ORF">P343_05720</name>
</gene>
<proteinExistence type="predicted"/>
<protein>
    <submittedName>
        <fullName evidence="2">Membrane protein</fullName>
    </submittedName>
</protein>
<dbReference type="OrthoDB" id="9813172at2"/>
<dbReference type="EMBL" id="AWTC01000004">
    <property type="protein sequence ID" value="EST12632.1"/>
    <property type="molecule type" value="Genomic_DNA"/>
</dbReference>
<feature type="transmembrane region" description="Helical" evidence="1">
    <location>
        <begin position="51"/>
        <end position="70"/>
    </location>
</feature>
<keyword evidence="1" id="KW-0472">Membrane</keyword>
<dbReference type="InterPro" id="IPR011737">
    <property type="entry name" value="CHP02206_TP0381"/>
</dbReference>
<dbReference type="STRING" id="1395513.P343_05720"/>
<keyword evidence="1" id="KW-0812">Transmembrane</keyword>
<feature type="transmembrane region" description="Helical" evidence="1">
    <location>
        <begin position="106"/>
        <end position="123"/>
    </location>
</feature>
<keyword evidence="3" id="KW-1185">Reference proteome</keyword>
<dbReference type="AlphaFoldDB" id="V6IYU2"/>
<feature type="transmembrane region" description="Helical" evidence="1">
    <location>
        <begin position="12"/>
        <end position="39"/>
    </location>
</feature>
<dbReference type="NCBIfam" id="TIGR02206">
    <property type="entry name" value="intg_mem_TP0381"/>
    <property type="match status" value="1"/>
</dbReference>
<dbReference type="Proteomes" id="UP000018296">
    <property type="component" value="Unassembled WGS sequence"/>
</dbReference>
<dbReference type="eggNOG" id="COG5522">
    <property type="taxonomic scope" value="Bacteria"/>
</dbReference>
<evidence type="ECO:0000313" key="3">
    <source>
        <dbReference type="Proteomes" id="UP000018296"/>
    </source>
</evidence>
<evidence type="ECO:0000256" key="1">
    <source>
        <dbReference type="SAM" id="Phobius"/>
    </source>
</evidence>
<feature type="transmembrane region" description="Helical" evidence="1">
    <location>
        <begin position="135"/>
        <end position="156"/>
    </location>
</feature>
<feature type="transmembrane region" description="Helical" evidence="1">
    <location>
        <begin position="82"/>
        <end position="99"/>
    </location>
</feature>
<evidence type="ECO:0000313" key="2">
    <source>
        <dbReference type="EMBL" id="EST12632.1"/>
    </source>
</evidence>
<name>V6IYU2_9BACL</name>
<keyword evidence="1" id="KW-1133">Transmembrane helix</keyword>
<feature type="transmembrane region" description="Helical" evidence="1">
    <location>
        <begin position="168"/>
        <end position="193"/>
    </location>
</feature>
<dbReference type="PATRIC" id="fig|1395513.3.peg.1171"/>
<sequence length="258" mass="29747">MDTYLWPVSMNLSFVLFSAEHICTLIIIAILGVCPFLFQKQLRQALFARRTLRYFFAAILLLGEAGYQIWTLSIGAWSVKSSLPLEVSDLAALLTAVMLLTKRWPLFSILYFAGIGGAVQALLTPDLGRTTFPHFHYIQFFATHGTTVIACLFMIVAERFRPTYRSLWVAFGVTNLYGVMIFFFDRLIGANYLYLMHKPSISVLNFLGPWPWYLIWTEVLAIVEFHVLYAPFYLWKKREKAKEERKKVGGSREELCEE</sequence>
<dbReference type="RefSeq" id="WP_023509440.1">
    <property type="nucleotide sequence ID" value="NZ_AWTC01000004.1"/>
</dbReference>
<feature type="transmembrane region" description="Helical" evidence="1">
    <location>
        <begin position="213"/>
        <end position="235"/>
    </location>
</feature>
<accession>V6IYU2</accession>